<evidence type="ECO:0000313" key="15">
    <source>
        <dbReference type="EMBL" id="AMN46401.1"/>
    </source>
</evidence>
<keyword evidence="11" id="KW-0697">Rotamase</keyword>
<dbReference type="InterPro" id="IPR027304">
    <property type="entry name" value="Trigger_fact/SurA_dom_sf"/>
</dbReference>
<keyword evidence="7" id="KW-0143">Chaperone</keyword>
<dbReference type="KEGG" id="sdf:ACG33_04635"/>
<evidence type="ECO:0000256" key="6">
    <source>
        <dbReference type="ARBA" id="ARBA00023136"/>
    </source>
</evidence>
<keyword evidence="2" id="KW-1003">Cell membrane</keyword>
<evidence type="ECO:0000256" key="7">
    <source>
        <dbReference type="ARBA" id="ARBA00023186"/>
    </source>
</evidence>
<proteinExistence type="inferred from homology"/>
<name>A0A127F9T7_STEDE</name>
<dbReference type="Pfam" id="PF13624">
    <property type="entry name" value="SurA_N_3"/>
    <property type="match status" value="1"/>
</dbReference>
<reference evidence="15 16" key="1">
    <citation type="submission" date="2015-06" db="EMBL/GenBank/DDBJ databases">
        <title>A Comprehensive Approach to Explore the Metabolic and Phylogenetic Diversity of Bacterial Steroid Degradation in the Environment: Testosterone as an Example.</title>
        <authorList>
            <person name="Yang F.-C."/>
            <person name="Chen Y.-L."/>
            <person name="Yu C.-P."/>
            <person name="Tang S.-L."/>
            <person name="Wang P.-H."/>
            <person name="Ismail W."/>
            <person name="Wang C.-H."/>
            <person name="Yang C.-Y."/>
            <person name="Chiang Y.-R."/>
        </authorList>
    </citation>
    <scope>NUCLEOTIDE SEQUENCE [LARGE SCALE GENOMIC DNA]</scope>
    <source>
        <strain evidence="15 16">DSM 18526</strain>
    </source>
</reference>
<dbReference type="PANTHER" id="PTHR47529">
    <property type="entry name" value="PEPTIDYL-PROLYL CIS-TRANS ISOMERASE D"/>
    <property type="match status" value="1"/>
</dbReference>
<dbReference type="AlphaFoldDB" id="A0A127F9T7"/>
<sequence length="632" mass="70909">MLQKIREKITGLVAFLFIGLIAVVFVFWGVDFGAGVQSYAAKVDGETISADLVRRAWQQRQSQLRQVLHDEIPEELLKSQQAALLEQFIQQSLLTQRARQFGYRVSDQALVERLKQVPAFQVDGEFSKDRYLALLRSSGMHETQFEADLQSELLITQLQEGIVESSFVTPQELDRRYALEQQAREVTYALIPASGFARQVEIDDAQVERWYQEHSADYLLPEMVDLQYLELTRARAEQAVEVTEQALREYYQQVKDRYESPEQRHGRHILITVDDGVSDAQARDKAQELTAQIKNGADFAALAKAYSKDPGSAQQGGDLGWAQRGMFVGPFEDALFGMSEGETRGPIKTQFGYHVLQLEGIRPGSLRSFEDARAEVEDEYRKERAQTIFYDETQKLGDEAFASLTELDSVAQSLDLPLQTLEGFTREGGGEFDANRDVIAAAFSEEVLDRRENSPLITIGEDRALVLRVTGHTPATPRPLAQVQEQIRATLKTQRMRELAKQQGEDAAGRLHQGESWAQVTHALGVDAIAARFVTRDDKVIPGAVLAAAFAVPTAQIGTDKPYIAGVTTDEGNYAVYAVSQARAGDPAAESEQERRDRRRRAERRNGNQEFSAYLAQAERRAKIVRNDTLFD</sequence>
<keyword evidence="16" id="KW-1185">Reference proteome</keyword>
<evidence type="ECO:0000256" key="4">
    <source>
        <dbReference type="ARBA" id="ARBA00022692"/>
    </source>
</evidence>
<keyword evidence="5 13" id="KW-1133">Transmembrane helix</keyword>
<dbReference type="Gene3D" id="3.10.50.40">
    <property type="match status" value="1"/>
</dbReference>
<gene>
    <name evidence="15" type="ORF">ACG33_04635</name>
</gene>
<evidence type="ECO:0000256" key="8">
    <source>
        <dbReference type="ARBA" id="ARBA00038408"/>
    </source>
</evidence>
<dbReference type="GO" id="GO:0003755">
    <property type="term" value="F:peptidyl-prolyl cis-trans isomerase activity"/>
    <property type="evidence" value="ECO:0007669"/>
    <property type="project" value="UniProtKB-KW"/>
</dbReference>
<evidence type="ECO:0000256" key="9">
    <source>
        <dbReference type="ARBA" id="ARBA00040743"/>
    </source>
</evidence>
<dbReference type="Proteomes" id="UP000070250">
    <property type="component" value="Chromosome"/>
</dbReference>
<evidence type="ECO:0000313" key="16">
    <source>
        <dbReference type="Proteomes" id="UP000070250"/>
    </source>
</evidence>
<dbReference type="Gene3D" id="1.10.4030.10">
    <property type="entry name" value="Porin chaperone SurA, peptide-binding domain"/>
    <property type="match status" value="1"/>
</dbReference>
<dbReference type="EMBL" id="CP011971">
    <property type="protein sequence ID" value="AMN46401.1"/>
    <property type="molecule type" value="Genomic_DNA"/>
</dbReference>
<feature type="transmembrane region" description="Helical" evidence="13">
    <location>
        <begin position="12"/>
        <end position="30"/>
    </location>
</feature>
<evidence type="ECO:0000256" key="11">
    <source>
        <dbReference type="PROSITE-ProRule" id="PRU00278"/>
    </source>
</evidence>
<protein>
    <recommendedName>
        <fullName evidence="9">Periplasmic chaperone PpiD</fullName>
    </recommendedName>
    <alternativeName>
        <fullName evidence="10">Periplasmic folding chaperone</fullName>
    </alternativeName>
</protein>
<keyword evidence="4 13" id="KW-0812">Transmembrane</keyword>
<dbReference type="InterPro" id="IPR046357">
    <property type="entry name" value="PPIase_dom_sf"/>
</dbReference>
<organism evidence="15 16">
    <name type="scientific">Steroidobacter denitrificans</name>
    <dbReference type="NCBI Taxonomy" id="465721"/>
    <lineage>
        <taxon>Bacteria</taxon>
        <taxon>Pseudomonadati</taxon>
        <taxon>Pseudomonadota</taxon>
        <taxon>Gammaproteobacteria</taxon>
        <taxon>Steroidobacterales</taxon>
        <taxon>Steroidobacteraceae</taxon>
        <taxon>Steroidobacter</taxon>
    </lineage>
</organism>
<dbReference type="InterPro" id="IPR023058">
    <property type="entry name" value="PPIase_PpiC_CS"/>
</dbReference>
<evidence type="ECO:0000256" key="2">
    <source>
        <dbReference type="ARBA" id="ARBA00022475"/>
    </source>
</evidence>
<evidence type="ECO:0000256" key="3">
    <source>
        <dbReference type="ARBA" id="ARBA00022519"/>
    </source>
</evidence>
<comment type="similarity">
    <text evidence="8">Belongs to the PpiD chaperone family.</text>
</comment>
<evidence type="ECO:0000256" key="13">
    <source>
        <dbReference type="SAM" id="Phobius"/>
    </source>
</evidence>
<dbReference type="SUPFAM" id="SSF54534">
    <property type="entry name" value="FKBP-like"/>
    <property type="match status" value="1"/>
</dbReference>
<evidence type="ECO:0000256" key="12">
    <source>
        <dbReference type="SAM" id="MobiDB-lite"/>
    </source>
</evidence>
<evidence type="ECO:0000259" key="14">
    <source>
        <dbReference type="PROSITE" id="PS50198"/>
    </source>
</evidence>
<dbReference type="Pfam" id="PF13616">
    <property type="entry name" value="Rotamase_3"/>
    <property type="match status" value="1"/>
</dbReference>
<dbReference type="STRING" id="465721.ACG33_04635"/>
<dbReference type="InterPro" id="IPR000297">
    <property type="entry name" value="PPIase_PpiC"/>
</dbReference>
<keyword evidence="11 15" id="KW-0413">Isomerase</keyword>
<dbReference type="SUPFAM" id="SSF109998">
    <property type="entry name" value="Triger factor/SurA peptide-binding domain-like"/>
    <property type="match status" value="1"/>
</dbReference>
<dbReference type="PANTHER" id="PTHR47529:SF1">
    <property type="entry name" value="PERIPLASMIC CHAPERONE PPID"/>
    <property type="match status" value="1"/>
</dbReference>
<dbReference type="PROSITE" id="PS50198">
    <property type="entry name" value="PPIC_PPIASE_2"/>
    <property type="match status" value="1"/>
</dbReference>
<dbReference type="RefSeq" id="WP_066919108.1">
    <property type="nucleotide sequence ID" value="NZ_CP011971.1"/>
</dbReference>
<feature type="domain" description="PpiC" evidence="14">
    <location>
        <begin position="261"/>
        <end position="360"/>
    </location>
</feature>
<keyword evidence="3" id="KW-0997">Cell inner membrane</keyword>
<dbReference type="GO" id="GO:0005886">
    <property type="term" value="C:plasma membrane"/>
    <property type="evidence" value="ECO:0007669"/>
    <property type="project" value="UniProtKB-SubCell"/>
</dbReference>
<dbReference type="InterPro" id="IPR052029">
    <property type="entry name" value="PpiD_chaperone"/>
</dbReference>
<feature type="region of interest" description="Disordered" evidence="12">
    <location>
        <begin position="582"/>
        <end position="610"/>
    </location>
</feature>
<keyword evidence="6 13" id="KW-0472">Membrane</keyword>
<dbReference type="OrthoDB" id="9812372at2"/>
<dbReference type="PROSITE" id="PS01096">
    <property type="entry name" value="PPIC_PPIASE_1"/>
    <property type="match status" value="1"/>
</dbReference>
<evidence type="ECO:0000256" key="1">
    <source>
        <dbReference type="ARBA" id="ARBA00004382"/>
    </source>
</evidence>
<evidence type="ECO:0000256" key="10">
    <source>
        <dbReference type="ARBA" id="ARBA00042775"/>
    </source>
</evidence>
<accession>A0A127F9T7</accession>
<evidence type="ECO:0000256" key="5">
    <source>
        <dbReference type="ARBA" id="ARBA00022989"/>
    </source>
</evidence>
<comment type="subcellular location">
    <subcellularLocation>
        <location evidence="1">Cell inner membrane</location>
        <topology evidence="1">Single-pass type II membrane protein</topology>
        <orientation evidence="1">Periplasmic side</orientation>
    </subcellularLocation>
</comment>